<dbReference type="PANTHER" id="PTHR43343:SF3">
    <property type="entry name" value="PROTEASE DO-LIKE 8, CHLOROPLASTIC"/>
    <property type="match status" value="1"/>
</dbReference>
<evidence type="ECO:0000313" key="7">
    <source>
        <dbReference type="Proteomes" id="UP001229955"/>
    </source>
</evidence>
<reference evidence="6" key="1">
    <citation type="submission" date="2023-07" db="EMBL/GenBank/DDBJ databases">
        <authorList>
            <person name="Haufschild T."/>
            <person name="Kallscheuer N."/>
            <person name="Hammer J."/>
            <person name="Kohn T."/>
            <person name="Kabuu M."/>
            <person name="Jogler M."/>
            <person name="Wohfarth N."/>
            <person name="Heuer A."/>
            <person name="Rohde M."/>
            <person name="van Teeseling M.C.F."/>
            <person name="Jogler C."/>
        </authorList>
    </citation>
    <scope>NUCLEOTIDE SEQUENCE</scope>
    <source>
        <strain evidence="5">Strain 138</strain>
        <strain evidence="6">Strain 318</strain>
    </source>
</reference>
<dbReference type="Proteomes" id="UP001229955">
    <property type="component" value="Chromosome"/>
</dbReference>
<evidence type="ECO:0000256" key="3">
    <source>
        <dbReference type="SAM" id="MobiDB-lite"/>
    </source>
</evidence>
<sequence length="473" mass="50048">MRLVSVLGLLSLAVACEGASPSISDAQGSPPAAQQLLPAPDPRPDAINTSRRTAITEAVARVAPAVVTVQTERVERTAVTPFDAFFGVRSGSQVVPGLGSGFIVRNDGVIVTNAHVVSGASSVRVAMRDGTIYPARVVGEDELNDLAVLKIEASDLPTAPLGTSRGMLIGEWVVAIGNPYGFLLGNSEPSVTAGVVSGVGRNLTGRGDGPGVYVDMIQTDASINPGNSGGPLINASGEVVGVNSSIYTPTGGSIGLGFAIPIDRARRVAEDLLAHGAVRRPWIGVKVQQSGATAARGSLNSGATIETVVPGSPAEDANLRVGDVIVRSRDRQIRNPYDWEAELLELRVGETVDLMVRRGAREQRIVVRVRDLPDVGAERVAVLRELELISLTPAIRADRSLRSERGALVAKVSDRVSQDLGIRTGDLIIQINRTPVADAQETARVLEYYIGRGPIRMFFERGGAIYHTDFRIR</sequence>
<evidence type="ECO:0000256" key="1">
    <source>
        <dbReference type="ARBA" id="ARBA00022670"/>
    </source>
</evidence>
<dbReference type="InterPro" id="IPR036034">
    <property type="entry name" value="PDZ_sf"/>
</dbReference>
<dbReference type="GO" id="GO:0006508">
    <property type="term" value="P:proteolysis"/>
    <property type="evidence" value="ECO:0007669"/>
    <property type="project" value="UniProtKB-KW"/>
</dbReference>
<dbReference type="SMART" id="SM00228">
    <property type="entry name" value="PDZ"/>
    <property type="match status" value="2"/>
</dbReference>
<dbReference type="Gene3D" id="2.30.42.10">
    <property type="match status" value="2"/>
</dbReference>
<evidence type="ECO:0000259" key="4">
    <source>
        <dbReference type="PROSITE" id="PS50106"/>
    </source>
</evidence>
<accession>A0AA49JUV0</accession>
<organism evidence="6 7">
    <name type="scientific">Pseudogemmatithrix spongiicola</name>
    <dbReference type="NCBI Taxonomy" id="3062599"/>
    <lineage>
        <taxon>Bacteria</taxon>
        <taxon>Pseudomonadati</taxon>
        <taxon>Gemmatimonadota</taxon>
        <taxon>Gemmatimonadia</taxon>
        <taxon>Gemmatimonadales</taxon>
        <taxon>Gemmatimonadaceae</taxon>
        <taxon>Pseudogemmatithrix</taxon>
    </lineage>
</organism>
<keyword evidence="1" id="KW-0645">Protease</keyword>
<dbReference type="SUPFAM" id="SSF50494">
    <property type="entry name" value="Trypsin-like serine proteases"/>
    <property type="match status" value="1"/>
</dbReference>
<dbReference type="InterPro" id="IPR001940">
    <property type="entry name" value="Peptidase_S1C"/>
</dbReference>
<dbReference type="EMBL" id="CP130613">
    <property type="protein sequence ID" value="WKW15230.1"/>
    <property type="molecule type" value="Genomic_DNA"/>
</dbReference>
<evidence type="ECO:0000313" key="6">
    <source>
        <dbReference type="EMBL" id="WKW15230.1"/>
    </source>
</evidence>
<dbReference type="InterPro" id="IPR051201">
    <property type="entry name" value="Chloro_Bact_Ser_Proteases"/>
</dbReference>
<evidence type="ECO:0000313" key="5">
    <source>
        <dbReference type="EMBL" id="WKW12323.1"/>
    </source>
</evidence>
<dbReference type="SUPFAM" id="SSF50156">
    <property type="entry name" value="PDZ domain-like"/>
    <property type="match status" value="2"/>
</dbReference>
<dbReference type="Pfam" id="PF13365">
    <property type="entry name" value="Trypsin_2"/>
    <property type="match status" value="1"/>
</dbReference>
<dbReference type="EMBL" id="CP130612">
    <property type="protein sequence ID" value="WKW12323.1"/>
    <property type="molecule type" value="Genomic_DNA"/>
</dbReference>
<proteinExistence type="predicted"/>
<feature type="region of interest" description="Disordered" evidence="3">
    <location>
        <begin position="23"/>
        <end position="47"/>
    </location>
</feature>
<dbReference type="KEGG" id="pspc:Strain318_001606"/>
<dbReference type="PROSITE" id="PS51257">
    <property type="entry name" value="PROKAR_LIPOPROTEIN"/>
    <property type="match status" value="1"/>
</dbReference>
<evidence type="ECO:0000256" key="2">
    <source>
        <dbReference type="ARBA" id="ARBA00022801"/>
    </source>
</evidence>
<dbReference type="PANTHER" id="PTHR43343">
    <property type="entry name" value="PEPTIDASE S12"/>
    <property type="match status" value="1"/>
</dbReference>
<dbReference type="PRINTS" id="PR00834">
    <property type="entry name" value="PROTEASES2C"/>
</dbReference>
<dbReference type="RefSeq" id="WP_367885200.1">
    <property type="nucleotide sequence ID" value="NZ_CP130612.1"/>
</dbReference>
<name>A0AA49K0H0_9BACT</name>
<dbReference type="AlphaFoldDB" id="A0AA49K0H0"/>
<feature type="domain" description="PDZ" evidence="4">
    <location>
        <begin position="259"/>
        <end position="360"/>
    </location>
</feature>
<gene>
    <name evidence="5" type="ORF">Strain138_001607</name>
    <name evidence="6" type="ORF">Strain318_001606</name>
</gene>
<accession>A0AA49K0H0</accession>
<dbReference type="Pfam" id="PF13180">
    <property type="entry name" value="PDZ_2"/>
    <property type="match status" value="1"/>
</dbReference>
<keyword evidence="7" id="KW-1185">Reference proteome</keyword>
<dbReference type="Gene3D" id="2.40.10.120">
    <property type="match status" value="1"/>
</dbReference>
<protein>
    <submittedName>
        <fullName evidence="6">Trypsin-like peptidase domain-containing protein</fullName>
    </submittedName>
</protein>
<dbReference type="InterPro" id="IPR009003">
    <property type="entry name" value="Peptidase_S1_PA"/>
</dbReference>
<dbReference type="InterPro" id="IPR001478">
    <property type="entry name" value="PDZ"/>
</dbReference>
<dbReference type="PROSITE" id="PS50106">
    <property type="entry name" value="PDZ"/>
    <property type="match status" value="1"/>
</dbReference>
<keyword evidence="2" id="KW-0378">Hydrolase</keyword>
<dbReference type="GO" id="GO:0004252">
    <property type="term" value="F:serine-type endopeptidase activity"/>
    <property type="evidence" value="ECO:0007669"/>
    <property type="project" value="InterPro"/>
</dbReference>